<name>A0ABT3PYH7_9BACT</name>
<dbReference type="Gene3D" id="3.10.350.10">
    <property type="entry name" value="LysM domain"/>
    <property type="match status" value="1"/>
</dbReference>
<sequence length="252" mass="28955">MGLRSSIIISFVATILFSTTLCAQDQNKNVPYQYTVKDGDYLISIAVDFGNPNYWEQIYNANSDKIKRPDIIYIGQKLDIPAEMVSIRDTALVDNPERLKKEYQKQFTDNKKEGLDKKTLNKFQKAFKKVVEQERREEKKQQTESSGQSSTIAIDGMVLDETRSKMGTDFYNVFYRHWEPPSKAKNFMITISEQPTPGRGSVISISIDNEKVFQNRLQPKYAYTEKVAKHAVAICYRSLLRQQSSSNAMLGY</sequence>
<feature type="domain" description="LysM" evidence="6">
    <location>
        <begin position="32"/>
        <end position="80"/>
    </location>
</feature>
<evidence type="ECO:0000256" key="2">
    <source>
        <dbReference type="ARBA" id="ARBA00014024"/>
    </source>
</evidence>
<dbReference type="InterPro" id="IPR018392">
    <property type="entry name" value="LysM"/>
</dbReference>
<accession>A0ABT3PYH7</accession>
<keyword evidence="8" id="KW-1185">Reference proteome</keyword>
<dbReference type="Pfam" id="PF10627">
    <property type="entry name" value="CsgE"/>
    <property type="match status" value="1"/>
</dbReference>
<keyword evidence="3 5" id="KW-0732">Signal</keyword>
<protein>
    <recommendedName>
        <fullName evidence="2">Curli production assembly/transport component CsgE</fullName>
    </recommendedName>
</protein>
<evidence type="ECO:0000256" key="4">
    <source>
        <dbReference type="SAM" id="MobiDB-lite"/>
    </source>
</evidence>
<dbReference type="RefSeq" id="WP_265789216.1">
    <property type="nucleotide sequence ID" value="NZ_BAABRS010000002.1"/>
</dbReference>
<comment type="function">
    <text evidence="1">May be involved in the biogenesis of curli organelles.</text>
</comment>
<evidence type="ECO:0000256" key="1">
    <source>
        <dbReference type="ARBA" id="ARBA00003989"/>
    </source>
</evidence>
<organism evidence="7 8">
    <name type="scientific">Fodinibius salicampi</name>
    <dbReference type="NCBI Taxonomy" id="1920655"/>
    <lineage>
        <taxon>Bacteria</taxon>
        <taxon>Pseudomonadati</taxon>
        <taxon>Balneolota</taxon>
        <taxon>Balneolia</taxon>
        <taxon>Balneolales</taxon>
        <taxon>Balneolaceae</taxon>
        <taxon>Fodinibius</taxon>
    </lineage>
</organism>
<dbReference type="Proteomes" id="UP001207337">
    <property type="component" value="Unassembled WGS sequence"/>
</dbReference>
<reference evidence="7 8" key="1">
    <citation type="submission" date="2021-11" db="EMBL/GenBank/DDBJ databases">
        <title>Aliifidinibius sp. nov., a new bacterium isolated from saline soil.</title>
        <authorList>
            <person name="Galisteo C."/>
            <person name="De La Haba R."/>
            <person name="Sanchez-Porro C."/>
            <person name="Ventosa A."/>
        </authorList>
    </citation>
    <scope>NUCLEOTIDE SEQUENCE [LARGE SCALE GENOMIC DNA]</scope>
    <source>
        <strain evidence="7 8">KACC 190600</strain>
    </source>
</reference>
<dbReference type="PANTHER" id="PTHR34700:SF4">
    <property type="entry name" value="PHAGE-LIKE ELEMENT PBSX PROTEIN XKDP"/>
    <property type="match status" value="1"/>
</dbReference>
<evidence type="ECO:0000256" key="3">
    <source>
        <dbReference type="ARBA" id="ARBA00022729"/>
    </source>
</evidence>
<evidence type="ECO:0000259" key="6">
    <source>
        <dbReference type="PROSITE" id="PS51782"/>
    </source>
</evidence>
<dbReference type="InterPro" id="IPR018900">
    <property type="entry name" value="Curli_CsgE"/>
</dbReference>
<feature type="compositionally biased region" description="Basic and acidic residues" evidence="4">
    <location>
        <begin position="133"/>
        <end position="142"/>
    </location>
</feature>
<feature type="signal peptide" evidence="5">
    <location>
        <begin position="1"/>
        <end position="23"/>
    </location>
</feature>
<dbReference type="CDD" id="cd00118">
    <property type="entry name" value="LysM"/>
    <property type="match status" value="1"/>
</dbReference>
<dbReference type="SMART" id="SM00257">
    <property type="entry name" value="LysM"/>
    <property type="match status" value="1"/>
</dbReference>
<evidence type="ECO:0000256" key="5">
    <source>
        <dbReference type="SAM" id="SignalP"/>
    </source>
</evidence>
<dbReference type="InterPro" id="IPR036779">
    <property type="entry name" value="LysM_dom_sf"/>
</dbReference>
<dbReference type="PANTHER" id="PTHR34700">
    <property type="entry name" value="POTASSIUM BINDING PROTEIN KBP"/>
    <property type="match status" value="1"/>
</dbReference>
<evidence type="ECO:0000313" key="8">
    <source>
        <dbReference type="Proteomes" id="UP001207337"/>
    </source>
</evidence>
<dbReference type="SUPFAM" id="SSF54106">
    <property type="entry name" value="LysM domain"/>
    <property type="match status" value="1"/>
</dbReference>
<evidence type="ECO:0000313" key="7">
    <source>
        <dbReference type="EMBL" id="MCW9712893.1"/>
    </source>
</evidence>
<comment type="caution">
    <text evidence="7">The sequence shown here is derived from an EMBL/GenBank/DDBJ whole genome shotgun (WGS) entry which is preliminary data.</text>
</comment>
<dbReference type="InterPro" id="IPR052196">
    <property type="entry name" value="Bact_Kbp"/>
</dbReference>
<dbReference type="PROSITE" id="PS51782">
    <property type="entry name" value="LYSM"/>
    <property type="match status" value="1"/>
</dbReference>
<feature type="chain" id="PRO_5047333436" description="Curli production assembly/transport component CsgE" evidence="5">
    <location>
        <begin position="24"/>
        <end position="252"/>
    </location>
</feature>
<feature type="region of interest" description="Disordered" evidence="4">
    <location>
        <begin position="133"/>
        <end position="153"/>
    </location>
</feature>
<gene>
    <name evidence="7" type="ORF">LQ318_08245</name>
</gene>
<dbReference type="EMBL" id="JAJNDC010000002">
    <property type="protein sequence ID" value="MCW9712893.1"/>
    <property type="molecule type" value="Genomic_DNA"/>
</dbReference>
<dbReference type="Pfam" id="PF01476">
    <property type="entry name" value="LysM"/>
    <property type="match status" value="1"/>
</dbReference>
<feature type="compositionally biased region" description="Polar residues" evidence="4">
    <location>
        <begin position="143"/>
        <end position="152"/>
    </location>
</feature>
<proteinExistence type="predicted"/>